<reference evidence="1" key="2">
    <citation type="submission" date="2004-02" db="EMBL/GenBank/DDBJ databases">
        <authorList>
            <consortium name="Genoscope"/>
            <consortium name="Whitehead Institute Centre for Genome Research"/>
        </authorList>
    </citation>
    <scope>NUCLEOTIDE SEQUENCE</scope>
</reference>
<dbReference type="KEGG" id="tng:GSTEN00031120G001"/>
<sequence length="63" mass="7094">MAAIGLVQMLIEAAEYLDRRERGKVLHFALFAPVFMQSCCHNPSPTPVWIRAPSMFKGCQEPC</sequence>
<dbReference type="EMBL" id="CAAE01015007">
    <property type="protein sequence ID" value="CAG09724.1"/>
    <property type="molecule type" value="Genomic_DNA"/>
</dbReference>
<accession>Q4RPF8</accession>
<name>Q4RPF8_TETNG</name>
<dbReference type="OrthoDB" id="8941760at2759"/>
<comment type="caution">
    <text evidence="1">The sequence shown here is derived from an EMBL/GenBank/DDBJ whole genome shotgun (WGS) entry which is preliminary data.</text>
</comment>
<protein>
    <submittedName>
        <fullName evidence="1">(spotted green pufferfish) hypothetical protein</fullName>
    </submittedName>
</protein>
<dbReference type="AlphaFoldDB" id="Q4RPF8"/>
<gene>
    <name evidence="1" type="ORF">GSTENG00031120001</name>
</gene>
<proteinExistence type="predicted"/>
<reference evidence="1" key="1">
    <citation type="journal article" date="2004" name="Nature">
        <title>Genome duplication in the teleost fish Tetraodon nigroviridis reveals the early vertebrate proto-karyotype.</title>
        <authorList>
            <person name="Jaillon O."/>
            <person name="Aury J.-M."/>
            <person name="Brunet F."/>
            <person name="Petit J.-L."/>
            <person name="Stange-Thomann N."/>
            <person name="Mauceli E."/>
            <person name="Bouneau L."/>
            <person name="Fischer C."/>
            <person name="Ozouf-Costaz C."/>
            <person name="Bernot A."/>
            <person name="Nicaud S."/>
            <person name="Jaffe D."/>
            <person name="Fisher S."/>
            <person name="Lutfalla G."/>
            <person name="Dossat C."/>
            <person name="Segurens B."/>
            <person name="Dasilva C."/>
            <person name="Salanoubat M."/>
            <person name="Levy M."/>
            <person name="Boudet N."/>
            <person name="Castellano S."/>
            <person name="Anthouard V."/>
            <person name="Jubin C."/>
            <person name="Castelli V."/>
            <person name="Katinka M."/>
            <person name="Vacherie B."/>
            <person name="Biemont C."/>
            <person name="Skalli Z."/>
            <person name="Cattolico L."/>
            <person name="Poulain J."/>
            <person name="De Berardinis V."/>
            <person name="Cruaud C."/>
            <person name="Duprat S."/>
            <person name="Brottier P."/>
            <person name="Coutanceau J.-P."/>
            <person name="Gouzy J."/>
            <person name="Parra G."/>
            <person name="Lardier G."/>
            <person name="Chapple C."/>
            <person name="McKernan K.J."/>
            <person name="McEwan P."/>
            <person name="Bosak S."/>
            <person name="Kellis M."/>
            <person name="Volff J.-N."/>
            <person name="Guigo R."/>
            <person name="Zody M.C."/>
            <person name="Mesirov J."/>
            <person name="Lindblad-Toh K."/>
            <person name="Birren B."/>
            <person name="Nusbaum C."/>
            <person name="Kahn D."/>
            <person name="Robinson-Rechavi M."/>
            <person name="Laudet V."/>
            <person name="Schachter V."/>
            <person name="Quetier F."/>
            <person name="Saurin W."/>
            <person name="Scarpelli C."/>
            <person name="Wincker P."/>
            <person name="Lander E.S."/>
            <person name="Weissenbach J."/>
            <person name="Roest Crollius H."/>
        </authorList>
    </citation>
    <scope>NUCLEOTIDE SEQUENCE [LARGE SCALE GENOMIC DNA]</scope>
</reference>
<organism evidence="1">
    <name type="scientific">Tetraodon nigroviridis</name>
    <name type="common">Spotted green pufferfish</name>
    <name type="synonym">Chelonodon nigroviridis</name>
    <dbReference type="NCBI Taxonomy" id="99883"/>
    <lineage>
        <taxon>Eukaryota</taxon>
        <taxon>Metazoa</taxon>
        <taxon>Chordata</taxon>
        <taxon>Craniata</taxon>
        <taxon>Vertebrata</taxon>
        <taxon>Euteleostomi</taxon>
        <taxon>Actinopterygii</taxon>
        <taxon>Neopterygii</taxon>
        <taxon>Teleostei</taxon>
        <taxon>Neoteleostei</taxon>
        <taxon>Acanthomorphata</taxon>
        <taxon>Eupercaria</taxon>
        <taxon>Tetraodontiformes</taxon>
        <taxon>Tetradontoidea</taxon>
        <taxon>Tetraodontidae</taxon>
        <taxon>Tetraodon</taxon>
    </lineage>
</organism>
<evidence type="ECO:0000313" key="1">
    <source>
        <dbReference type="EMBL" id="CAG09724.1"/>
    </source>
</evidence>